<dbReference type="PROSITE" id="PS00137">
    <property type="entry name" value="SUBTILASE_HIS"/>
    <property type="match status" value="1"/>
</dbReference>
<keyword evidence="10" id="KW-0732">Signal</keyword>
<keyword evidence="13" id="KW-1185">Reference proteome</keyword>
<evidence type="ECO:0000256" key="9">
    <source>
        <dbReference type="PROSITE-ProRule" id="PRU01240"/>
    </source>
</evidence>
<evidence type="ECO:0000256" key="8">
    <source>
        <dbReference type="ARBA" id="ARBA00022837"/>
    </source>
</evidence>
<protein>
    <submittedName>
        <fullName evidence="12">S8 family serine peptidase</fullName>
    </submittedName>
</protein>
<dbReference type="PROSITE" id="PS00136">
    <property type="entry name" value="SUBTILASE_ASP"/>
    <property type="match status" value="1"/>
</dbReference>
<keyword evidence="6" id="KW-0378">Hydrolase</keyword>
<evidence type="ECO:0000256" key="7">
    <source>
        <dbReference type="ARBA" id="ARBA00022825"/>
    </source>
</evidence>
<comment type="caution">
    <text evidence="9">Lacks conserved residue(s) required for the propagation of feature annotation.</text>
</comment>
<dbReference type="InterPro" id="IPR000209">
    <property type="entry name" value="Peptidase_S8/S53_dom"/>
</dbReference>
<dbReference type="Proteomes" id="UP001203665">
    <property type="component" value="Unassembled WGS sequence"/>
</dbReference>
<keyword evidence="8" id="KW-0106">Calcium</keyword>
<dbReference type="InterPro" id="IPR050131">
    <property type="entry name" value="Peptidase_S8_subtilisin-like"/>
</dbReference>
<evidence type="ECO:0000256" key="5">
    <source>
        <dbReference type="ARBA" id="ARBA00022670"/>
    </source>
</evidence>
<dbReference type="EMBL" id="JAMQJY010000006">
    <property type="protein sequence ID" value="MCM2677752.1"/>
    <property type="molecule type" value="Genomic_DNA"/>
</dbReference>
<keyword evidence="5" id="KW-0645">Protease</keyword>
<feature type="chain" id="PRO_5045798649" evidence="10">
    <location>
        <begin position="27"/>
        <end position="476"/>
    </location>
</feature>
<dbReference type="InterPro" id="IPR023827">
    <property type="entry name" value="Peptidase_S8_Asp-AS"/>
</dbReference>
<evidence type="ECO:0000313" key="13">
    <source>
        <dbReference type="Proteomes" id="UP001203665"/>
    </source>
</evidence>
<evidence type="ECO:0000256" key="6">
    <source>
        <dbReference type="ARBA" id="ARBA00022801"/>
    </source>
</evidence>
<evidence type="ECO:0000256" key="4">
    <source>
        <dbReference type="ARBA" id="ARBA00022525"/>
    </source>
</evidence>
<evidence type="ECO:0000256" key="10">
    <source>
        <dbReference type="SAM" id="SignalP"/>
    </source>
</evidence>
<sequence>MNIKRFIKPLLIIAGCALVIVSASYAFPTDQHSAIQGLTVEKQYEAHSMDKLLASDLKQTTSLFIQQMNHQLETWADSNKITQSALESELKEHPHITGFAHFVDQKEKQHVGFTHEPDFSKLSQSKGDHEYSNPYEVDGTQFMLLGKKLNDGSTVVGEIDLSFVRAFIKDIASVADVGGNFFASGEHTNVEWATVDDVPDGQHIETVSELGWKIVVHSDDQRIAKNNEHFHQNRAVIKLKEHTDADEFFADHSDLTIIESNNPFYLVEQDDTSSEQLLERLSTNRYLSYVEPDYRLAKQDAIPNDEFFEPYQWNLKQLDLEKAWNNSDGSGVTIGIIDTGIDANHLELKNKSVKGYNAIDDTDDFTDSHGHGTHVSGIAAAITDNQDGIAGVSWNSKILPIKVLDENGEGSSYAVAKGLYWAVDNGADVVNMSLGDYHDSKILYDAIRYAYEKDVVIVTASGNDNVSDPMYPSRLS</sequence>
<evidence type="ECO:0000256" key="3">
    <source>
        <dbReference type="ARBA" id="ARBA00011073"/>
    </source>
</evidence>
<dbReference type="InterPro" id="IPR015500">
    <property type="entry name" value="Peptidase_S8_subtilisin-rel"/>
</dbReference>
<organism evidence="12 13">
    <name type="scientific">Alkalicoccobacillus plakortidis</name>
    <dbReference type="NCBI Taxonomy" id="444060"/>
    <lineage>
        <taxon>Bacteria</taxon>
        <taxon>Bacillati</taxon>
        <taxon>Bacillota</taxon>
        <taxon>Bacilli</taxon>
        <taxon>Bacillales</taxon>
        <taxon>Bacillaceae</taxon>
        <taxon>Alkalicoccobacillus</taxon>
    </lineage>
</organism>
<proteinExistence type="inferred from homology"/>
<dbReference type="PROSITE" id="PS51892">
    <property type="entry name" value="SUBTILASE"/>
    <property type="match status" value="1"/>
</dbReference>
<evidence type="ECO:0000256" key="1">
    <source>
        <dbReference type="ARBA" id="ARBA00001913"/>
    </source>
</evidence>
<comment type="cofactor">
    <cofactor evidence="1">
        <name>Ca(2+)</name>
        <dbReference type="ChEBI" id="CHEBI:29108"/>
    </cofactor>
</comment>
<feature type="domain" description="Peptidase S8/S53" evidence="11">
    <location>
        <begin position="329"/>
        <end position="465"/>
    </location>
</feature>
<reference evidence="12" key="1">
    <citation type="submission" date="2022-06" db="EMBL/GenBank/DDBJ databases">
        <title>Alkalicoccobacillus porphyridii sp. nov., isolated from a marine red alga, Porphyridium purpureum and reclassification of Shouchella plakortidis and Shouchella gibsonii as Alkalicoccobacillus plakortidis comb. nov. and Alkalicoccobacillus gibsonii comb. nov.</title>
        <authorList>
            <person name="Kim K.H."/>
            <person name="Lee J.K."/>
            <person name="Han D.M."/>
            <person name="Baek J.H."/>
            <person name="Jeon C.O."/>
        </authorList>
    </citation>
    <scope>NUCLEOTIDE SEQUENCE</scope>
    <source>
        <strain evidence="12">DSM 19153</strain>
    </source>
</reference>
<comment type="similarity">
    <text evidence="3 9">Belongs to the peptidase S8 family.</text>
</comment>
<keyword evidence="4" id="KW-0964">Secreted</keyword>
<evidence type="ECO:0000256" key="2">
    <source>
        <dbReference type="ARBA" id="ARBA00004613"/>
    </source>
</evidence>
<evidence type="ECO:0000259" key="11">
    <source>
        <dbReference type="Pfam" id="PF00082"/>
    </source>
</evidence>
<name>A0ABT0XPL2_9BACI</name>
<dbReference type="PRINTS" id="PR00723">
    <property type="entry name" value="SUBTILISIN"/>
</dbReference>
<dbReference type="RefSeq" id="WP_251611554.1">
    <property type="nucleotide sequence ID" value="NZ_JAMQJY010000006.1"/>
</dbReference>
<dbReference type="SUPFAM" id="SSF52743">
    <property type="entry name" value="Subtilisin-like"/>
    <property type="match status" value="1"/>
</dbReference>
<dbReference type="Pfam" id="PF00082">
    <property type="entry name" value="Peptidase_S8"/>
    <property type="match status" value="1"/>
</dbReference>
<gene>
    <name evidence="12" type="ORF">NDM98_21585</name>
</gene>
<dbReference type="InterPro" id="IPR036852">
    <property type="entry name" value="Peptidase_S8/S53_dom_sf"/>
</dbReference>
<feature type="signal peptide" evidence="10">
    <location>
        <begin position="1"/>
        <end position="26"/>
    </location>
</feature>
<evidence type="ECO:0000313" key="12">
    <source>
        <dbReference type="EMBL" id="MCM2677752.1"/>
    </source>
</evidence>
<dbReference type="PANTHER" id="PTHR43806">
    <property type="entry name" value="PEPTIDASE S8"/>
    <property type="match status" value="1"/>
</dbReference>
<dbReference type="InterPro" id="IPR022398">
    <property type="entry name" value="Peptidase_S8_His-AS"/>
</dbReference>
<comment type="caution">
    <text evidence="12">The sequence shown here is derived from an EMBL/GenBank/DDBJ whole genome shotgun (WGS) entry which is preliminary data.</text>
</comment>
<dbReference type="Gene3D" id="3.40.50.200">
    <property type="entry name" value="Peptidase S8/S53 domain"/>
    <property type="match status" value="1"/>
</dbReference>
<keyword evidence="7" id="KW-0720">Serine protease</keyword>
<accession>A0ABT0XPL2</accession>
<comment type="subcellular location">
    <subcellularLocation>
        <location evidence="2">Secreted</location>
    </subcellularLocation>
</comment>
<dbReference type="PANTHER" id="PTHR43806:SF11">
    <property type="entry name" value="CEREVISIN-RELATED"/>
    <property type="match status" value="1"/>
</dbReference>